<dbReference type="GO" id="GO:0016987">
    <property type="term" value="F:sigma factor activity"/>
    <property type="evidence" value="ECO:0007669"/>
    <property type="project" value="UniProtKB-KW"/>
</dbReference>
<dbReference type="EMBL" id="PJRQ01000040">
    <property type="protein sequence ID" value="PLR09230.1"/>
    <property type="molecule type" value="Genomic_DNA"/>
</dbReference>
<dbReference type="Pfam" id="PF08281">
    <property type="entry name" value="Sigma70_r4_2"/>
    <property type="match status" value="1"/>
</dbReference>
<reference evidence="10 11" key="1">
    <citation type="submission" date="2017-12" db="EMBL/GenBank/DDBJ databases">
        <title>The genome sequence of Caulobacter flavus CGMCC1 15093.</title>
        <authorList>
            <person name="Gao J."/>
            <person name="Mao X."/>
            <person name="Sun J."/>
        </authorList>
    </citation>
    <scope>NUCLEOTIDE SEQUENCE [LARGE SCALE GENOMIC DNA]</scope>
    <source>
        <strain evidence="10 11">CGMCC1 15093</strain>
    </source>
</reference>
<proteinExistence type="inferred from homology"/>
<sequence>MGRPPSAGLRRRPGQGAVRRSQVSGAADDAERVARAIAGDRSAFVDLFRDHGPSVAKLTRAYGAPPSEVEDVVQEVFLAAWRRLADYDRNRPFRAWLFAIALNRVRDMARRRRVRAFFFGATELDEGVTQIETETVDPETEAHHRLALEAVSRRIATLPEDQRTALVLTAITGLSYQEAAASLKITVKALEGRIARARKRLAAD</sequence>
<feature type="domain" description="RNA polymerase sigma factor 70 region 4 type 2" evidence="9">
    <location>
        <begin position="149"/>
        <end position="201"/>
    </location>
</feature>
<keyword evidence="4 6" id="KW-0238">DNA-binding</keyword>
<dbReference type="InterPro" id="IPR013325">
    <property type="entry name" value="RNA_pol_sigma_r2"/>
</dbReference>
<evidence type="ECO:0000256" key="1">
    <source>
        <dbReference type="ARBA" id="ARBA00010641"/>
    </source>
</evidence>
<dbReference type="Pfam" id="PF04542">
    <property type="entry name" value="Sigma70_r2"/>
    <property type="match status" value="1"/>
</dbReference>
<evidence type="ECO:0000256" key="5">
    <source>
        <dbReference type="ARBA" id="ARBA00023163"/>
    </source>
</evidence>
<name>A0A2N5CPZ8_9CAUL</name>
<evidence type="ECO:0000256" key="4">
    <source>
        <dbReference type="ARBA" id="ARBA00023125"/>
    </source>
</evidence>
<evidence type="ECO:0000259" key="8">
    <source>
        <dbReference type="Pfam" id="PF04542"/>
    </source>
</evidence>
<evidence type="ECO:0000259" key="9">
    <source>
        <dbReference type="Pfam" id="PF08281"/>
    </source>
</evidence>
<evidence type="ECO:0000256" key="6">
    <source>
        <dbReference type="RuleBase" id="RU000716"/>
    </source>
</evidence>
<evidence type="ECO:0000313" key="11">
    <source>
        <dbReference type="Proteomes" id="UP000234483"/>
    </source>
</evidence>
<feature type="region of interest" description="Disordered" evidence="7">
    <location>
        <begin position="1"/>
        <end position="26"/>
    </location>
</feature>
<comment type="similarity">
    <text evidence="1 6">Belongs to the sigma-70 factor family. ECF subfamily.</text>
</comment>
<protein>
    <recommendedName>
        <fullName evidence="6">RNA polymerase sigma factor</fullName>
    </recommendedName>
</protein>
<evidence type="ECO:0000256" key="7">
    <source>
        <dbReference type="SAM" id="MobiDB-lite"/>
    </source>
</evidence>
<keyword evidence="3 6" id="KW-0731">Sigma factor</keyword>
<accession>A0A2N5CPZ8</accession>
<dbReference type="Proteomes" id="UP000234483">
    <property type="component" value="Unassembled WGS sequence"/>
</dbReference>
<dbReference type="InterPro" id="IPR000838">
    <property type="entry name" value="RNA_pol_sigma70_ECF_CS"/>
</dbReference>
<dbReference type="NCBIfam" id="TIGR02937">
    <property type="entry name" value="sigma70-ECF"/>
    <property type="match status" value="1"/>
</dbReference>
<keyword evidence="5 6" id="KW-0804">Transcription</keyword>
<dbReference type="PANTHER" id="PTHR43133:SF8">
    <property type="entry name" value="RNA POLYMERASE SIGMA FACTOR HI_1459-RELATED"/>
    <property type="match status" value="1"/>
</dbReference>
<evidence type="ECO:0000256" key="2">
    <source>
        <dbReference type="ARBA" id="ARBA00023015"/>
    </source>
</evidence>
<evidence type="ECO:0000313" key="10">
    <source>
        <dbReference type="EMBL" id="PLR09230.1"/>
    </source>
</evidence>
<dbReference type="SUPFAM" id="SSF88946">
    <property type="entry name" value="Sigma2 domain of RNA polymerase sigma factors"/>
    <property type="match status" value="1"/>
</dbReference>
<dbReference type="Gene3D" id="1.10.1740.10">
    <property type="match status" value="1"/>
</dbReference>
<dbReference type="PROSITE" id="PS01063">
    <property type="entry name" value="SIGMA70_ECF"/>
    <property type="match status" value="1"/>
</dbReference>
<gene>
    <name evidence="10" type="ORF">CFHF_19020</name>
</gene>
<dbReference type="InterPro" id="IPR013249">
    <property type="entry name" value="RNA_pol_sigma70_r4_t2"/>
</dbReference>
<dbReference type="SUPFAM" id="SSF88659">
    <property type="entry name" value="Sigma3 and sigma4 domains of RNA polymerase sigma factors"/>
    <property type="match status" value="1"/>
</dbReference>
<dbReference type="GO" id="GO:0006352">
    <property type="term" value="P:DNA-templated transcription initiation"/>
    <property type="evidence" value="ECO:0007669"/>
    <property type="project" value="InterPro"/>
</dbReference>
<organism evidence="10 11">
    <name type="scientific">Caulobacter flavus</name>
    <dbReference type="NCBI Taxonomy" id="1679497"/>
    <lineage>
        <taxon>Bacteria</taxon>
        <taxon>Pseudomonadati</taxon>
        <taxon>Pseudomonadota</taxon>
        <taxon>Alphaproteobacteria</taxon>
        <taxon>Caulobacterales</taxon>
        <taxon>Caulobacteraceae</taxon>
        <taxon>Caulobacter</taxon>
    </lineage>
</organism>
<dbReference type="InterPro" id="IPR014284">
    <property type="entry name" value="RNA_pol_sigma-70_dom"/>
</dbReference>
<dbReference type="AlphaFoldDB" id="A0A2N5CPZ8"/>
<keyword evidence="2 6" id="KW-0805">Transcription regulation</keyword>
<dbReference type="PANTHER" id="PTHR43133">
    <property type="entry name" value="RNA POLYMERASE ECF-TYPE SIGMA FACTO"/>
    <property type="match status" value="1"/>
</dbReference>
<dbReference type="InterPro" id="IPR007627">
    <property type="entry name" value="RNA_pol_sigma70_r2"/>
</dbReference>
<evidence type="ECO:0000256" key="3">
    <source>
        <dbReference type="ARBA" id="ARBA00023082"/>
    </source>
</evidence>
<comment type="caution">
    <text evidence="10">The sequence shown here is derived from an EMBL/GenBank/DDBJ whole genome shotgun (WGS) entry which is preliminary data.</text>
</comment>
<dbReference type="InterPro" id="IPR013324">
    <property type="entry name" value="RNA_pol_sigma_r3/r4-like"/>
</dbReference>
<feature type="domain" description="RNA polymerase sigma-70 region 2" evidence="8">
    <location>
        <begin position="47"/>
        <end position="113"/>
    </location>
</feature>
<dbReference type="InterPro" id="IPR039425">
    <property type="entry name" value="RNA_pol_sigma-70-like"/>
</dbReference>
<dbReference type="CDD" id="cd06171">
    <property type="entry name" value="Sigma70_r4"/>
    <property type="match status" value="1"/>
</dbReference>
<dbReference type="GO" id="GO:0003677">
    <property type="term" value="F:DNA binding"/>
    <property type="evidence" value="ECO:0007669"/>
    <property type="project" value="UniProtKB-KW"/>
</dbReference>
<dbReference type="Gene3D" id="1.10.10.10">
    <property type="entry name" value="Winged helix-like DNA-binding domain superfamily/Winged helix DNA-binding domain"/>
    <property type="match status" value="1"/>
</dbReference>
<dbReference type="InterPro" id="IPR036388">
    <property type="entry name" value="WH-like_DNA-bd_sf"/>
</dbReference>